<keyword evidence="4" id="KW-1133">Transmembrane helix</keyword>
<dbReference type="RefSeq" id="XP_010263156.1">
    <property type="nucleotide sequence ID" value="XM_010264854.1"/>
</dbReference>
<organism evidence="5 6">
    <name type="scientific">Nelumbo nucifera</name>
    <name type="common">Sacred lotus</name>
    <dbReference type="NCBI Taxonomy" id="4432"/>
    <lineage>
        <taxon>Eukaryota</taxon>
        <taxon>Viridiplantae</taxon>
        <taxon>Streptophyta</taxon>
        <taxon>Embryophyta</taxon>
        <taxon>Tracheophyta</taxon>
        <taxon>Spermatophyta</taxon>
        <taxon>Magnoliopsida</taxon>
        <taxon>Proteales</taxon>
        <taxon>Nelumbonaceae</taxon>
        <taxon>Nelumbo</taxon>
    </lineage>
</organism>
<evidence type="ECO:0000256" key="2">
    <source>
        <dbReference type="ARBA" id="ARBA00023136"/>
    </source>
</evidence>
<feature type="region of interest" description="Disordered" evidence="3">
    <location>
        <begin position="171"/>
        <end position="192"/>
    </location>
</feature>
<dbReference type="PANTHER" id="PTHR31415:SF4">
    <property type="entry name" value="NDR1_HIN1-LIKE PROTEIN 3"/>
    <property type="match status" value="1"/>
</dbReference>
<dbReference type="InterPro" id="IPR044839">
    <property type="entry name" value="NDR1-like"/>
</dbReference>
<dbReference type="AlphaFoldDB" id="A0A1U8A796"/>
<dbReference type="GO" id="GO:0005886">
    <property type="term" value="C:plasma membrane"/>
    <property type="evidence" value="ECO:0000318"/>
    <property type="project" value="GO_Central"/>
</dbReference>
<dbReference type="GeneID" id="104601498"/>
<keyword evidence="2 4" id="KW-0472">Membrane</keyword>
<keyword evidence="5" id="KW-1185">Reference proteome</keyword>
<accession>A0A1U8A796</accession>
<dbReference type="KEGG" id="nnu:104601498"/>
<dbReference type="Proteomes" id="UP000189703">
    <property type="component" value="Unplaced"/>
</dbReference>
<proteinExistence type="predicted"/>
<sequence>MAERPCFCVLLIFLGELILLWKFLPPTGVVKYHLHKPHLVEFSVSKDNILRYNFTFHITFEKPNKRVSVYYDQIEAETYYHGVTLGNATFGPFYQGDTDTDLHAVLHGNSTDQLGQSSIIEEFNREEKEGTLTVVVKLYIWNRLLTSCFTIGPMEVEKINNQKLFHQMKRKKRVAKKARIGSPQSSAKPRLP</sequence>
<dbReference type="InParanoid" id="A0A1U8A796"/>
<protein>
    <submittedName>
        <fullName evidence="6">Protein YLS9-like</fullName>
    </submittedName>
</protein>
<comment type="subcellular location">
    <subcellularLocation>
        <location evidence="1">Membrane</location>
    </subcellularLocation>
</comment>
<reference evidence="6" key="1">
    <citation type="submission" date="2025-08" db="UniProtKB">
        <authorList>
            <consortium name="RefSeq"/>
        </authorList>
    </citation>
    <scope>IDENTIFICATION</scope>
</reference>
<evidence type="ECO:0000256" key="3">
    <source>
        <dbReference type="SAM" id="MobiDB-lite"/>
    </source>
</evidence>
<feature type="compositionally biased region" description="Polar residues" evidence="3">
    <location>
        <begin position="182"/>
        <end position="192"/>
    </location>
</feature>
<evidence type="ECO:0000313" key="6">
    <source>
        <dbReference type="RefSeq" id="XP_010263156.1"/>
    </source>
</evidence>
<keyword evidence="4" id="KW-0812">Transmembrane</keyword>
<dbReference type="GO" id="GO:0009506">
    <property type="term" value="C:plasmodesma"/>
    <property type="evidence" value="ECO:0000318"/>
    <property type="project" value="GO_Central"/>
</dbReference>
<gene>
    <name evidence="6" type="primary">LOC104601498</name>
</gene>
<dbReference type="GO" id="GO:0098542">
    <property type="term" value="P:defense response to other organism"/>
    <property type="evidence" value="ECO:0007669"/>
    <property type="project" value="InterPro"/>
</dbReference>
<dbReference type="PANTHER" id="PTHR31415">
    <property type="entry name" value="OS05G0367900 PROTEIN"/>
    <property type="match status" value="1"/>
</dbReference>
<evidence type="ECO:0000256" key="1">
    <source>
        <dbReference type="ARBA" id="ARBA00004370"/>
    </source>
</evidence>
<evidence type="ECO:0000313" key="5">
    <source>
        <dbReference type="Proteomes" id="UP000189703"/>
    </source>
</evidence>
<evidence type="ECO:0000256" key="4">
    <source>
        <dbReference type="SAM" id="Phobius"/>
    </source>
</evidence>
<feature type="transmembrane region" description="Helical" evidence="4">
    <location>
        <begin position="7"/>
        <end position="24"/>
    </location>
</feature>
<dbReference type="STRING" id="4432.A0A1U8A796"/>
<name>A0A1U8A796_NELNU</name>